<dbReference type="AlphaFoldDB" id="A0AAE0K930"/>
<organism evidence="1 2">
    <name type="scientific">Podospora didyma</name>
    <dbReference type="NCBI Taxonomy" id="330526"/>
    <lineage>
        <taxon>Eukaryota</taxon>
        <taxon>Fungi</taxon>
        <taxon>Dikarya</taxon>
        <taxon>Ascomycota</taxon>
        <taxon>Pezizomycotina</taxon>
        <taxon>Sordariomycetes</taxon>
        <taxon>Sordariomycetidae</taxon>
        <taxon>Sordariales</taxon>
        <taxon>Podosporaceae</taxon>
        <taxon>Podospora</taxon>
    </lineage>
</organism>
<gene>
    <name evidence="1" type="ORF">B0H63DRAFT_453696</name>
</gene>
<reference evidence="1" key="1">
    <citation type="journal article" date="2023" name="Mol. Phylogenet. Evol.">
        <title>Genome-scale phylogeny and comparative genomics of the fungal order Sordariales.</title>
        <authorList>
            <person name="Hensen N."/>
            <person name="Bonometti L."/>
            <person name="Westerberg I."/>
            <person name="Brannstrom I.O."/>
            <person name="Guillou S."/>
            <person name="Cros-Aarteil S."/>
            <person name="Calhoun S."/>
            <person name="Haridas S."/>
            <person name="Kuo A."/>
            <person name="Mondo S."/>
            <person name="Pangilinan J."/>
            <person name="Riley R."/>
            <person name="LaButti K."/>
            <person name="Andreopoulos B."/>
            <person name="Lipzen A."/>
            <person name="Chen C."/>
            <person name="Yan M."/>
            <person name="Daum C."/>
            <person name="Ng V."/>
            <person name="Clum A."/>
            <person name="Steindorff A."/>
            <person name="Ohm R.A."/>
            <person name="Martin F."/>
            <person name="Silar P."/>
            <person name="Natvig D.O."/>
            <person name="Lalanne C."/>
            <person name="Gautier V."/>
            <person name="Ament-Velasquez S.L."/>
            <person name="Kruys A."/>
            <person name="Hutchinson M.I."/>
            <person name="Powell A.J."/>
            <person name="Barry K."/>
            <person name="Miller A.N."/>
            <person name="Grigoriev I.V."/>
            <person name="Debuchy R."/>
            <person name="Gladieux P."/>
            <person name="Hiltunen Thoren M."/>
            <person name="Johannesson H."/>
        </authorList>
    </citation>
    <scope>NUCLEOTIDE SEQUENCE</scope>
    <source>
        <strain evidence="1">CBS 232.78</strain>
    </source>
</reference>
<keyword evidence="2" id="KW-1185">Reference proteome</keyword>
<comment type="caution">
    <text evidence="1">The sequence shown here is derived from an EMBL/GenBank/DDBJ whole genome shotgun (WGS) entry which is preliminary data.</text>
</comment>
<accession>A0AAE0K930</accession>
<dbReference type="Proteomes" id="UP001285441">
    <property type="component" value="Unassembled WGS sequence"/>
</dbReference>
<proteinExistence type="predicted"/>
<evidence type="ECO:0000313" key="1">
    <source>
        <dbReference type="EMBL" id="KAK3372354.1"/>
    </source>
</evidence>
<evidence type="ECO:0000313" key="2">
    <source>
        <dbReference type="Proteomes" id="UP001285441"/>
    </source>
</evidence>
<reference evidence="1" key="2">
    <citation type="submission" date="2023-06" db="EMBL/GenBank/DDBJ databases">
        <authorList>
            <consortium name="Lawrence Berkeley National Laboratory"/>
            <person name="Haridas S."/>
            <person name="Hensen N."/>
            <person name="Bonometti L."/>
            <person name="Westerberg I."/>
            <person name="Brannstrom I.O."/>
            <person name="Guillou S."/>
            <person name="Cros-Aarteil S."/>
            <person name="Calhoun S."/>
            <person name="Kuo A."/>
            <person name="Mondo S."/>
            <person name="Pangilinan J."/>
            <person name="Riley R."/>
            <person name="LaButti K."/>
            <person name="Andreopoulos B."/>
            <person name="Lipzen A."/>
            <person name="Chen C."/>
            <person name="Yanf M."/>
            <person name="Daum C."/>
            <person name="Ng V."/>
            <person name="Clum A."/>
            <person name="Steindorff A."/>
            <person name="Ohm R."/>
            <person name="Martin F."/>
            <person name="Silar P."/>
            <person name="Natvig D."/>
            <person name="Lalanne C."/>
            <person name="Gautier V."/>
            <person name="Ament-velasquez S.L."/>
            <person name="Kruys A."/>
            <person name="Hutchinson M.I."/>
            <person name="Powell A.J."/>
            <person name="Barry K."/>
            <person name="Miller A.N."/>
            <person name="Grigoriev I.V."/>
            <person name="Debuchy R."/>
            <person name="Gladieux P."/>
            <person name="Thoren M.H."/>
            <person name="Johannesson H."/>
        </authorList>
    </citation>
    <scope>NUCLEOTIDE SEQUENCE</scope>
    <source>
        <strain evidence="1">CBS 232.78</strain>
    </source>
</reference>
<sequence>MVRFSITFAAKAAVALYASVVELGRNSSISRHDVAGLMAENYQPNFTIFTLGMITVLKTREDAQAGIENVLNRYNETSLGTSFTWTDSLIEPVSNESAVAWVTWNFAPKNGLAPWDITTVYGYRLSEYNETTSSFSGGFEWVNSDQEYQQLLEKFPDFFP</sequence>
<name>A0AAE0K930_9PEZI</name>
<protein>
    <submittedName>
        <fullName evidence="1">Uncharacterized protein</fullName>
    </submittedName>
</protein>
<dbReference type="EMBL" id="JAULSW010000008">
    <property type="protein sequence ID" value="KAK3372354.1"/>
    <property type="molecule type" value="Genomic_DNA"/>
</dbReference>